<name>A0A8S3AY91_9BILA</name>
<protein>
    <submittedName>
        <fullName evidence="1">Uncharacterized protein</fullName>
    </submittedName>
</protein>
<feature type="non-terminal residue" evidence="1">
    <location>
        <position position="1"/>
    </location>
</feature>
<evidence type="ECO:0000313" key="2">
    <source>
        <dbReference type="Proteomes" id="UP000676336"/>
    </source>
</evidence>
<accession>A0A8S3AY91</accession>
<evidence type="ECO:0000313" key="1">
    <source>
        <dbReference type="EMBL" id="CAF4779258.1"/>
    </source>
</evidence>
<dbReference type="Proteomes" id="UP000676336">
    <property type="component" value="Unassembled WGS sequence"/>
</dbReference>
<feature type="non-terminal residue" evidence="1">
    <location>
        <position position="112"/>
    </location>
</feature>
<organism evidence="1 2">
    <name type="scientific">Rotaria magnacalcarata</name>
    <dbReference type="NCBI Taxonomy" id="392030"/>
    <lineage>
        <taxon>Eukaryota</taxon>
        <taxon>Metazoa</taxon>
        <taxon>Spiralia</taxon>
        <taxon>Gnathifera</taxon>
        <taxon>Rotifera</taxon>
        <taxon>Eurotatoria</taxon>
        <taxon>Bdelloidea</taxon>
        <taxon>Philodinida</taxon>
        <taxon>Philodinidae</taxon>
        <taxon>Rotaria</taxon>
    </lineage>
</organism>
<dbReference type="AlphaFoldDB" id="A0A8S3AY91"/>
<proteinExistence type="predicted"/>
<comment type="caution">
    <text evidence="1">The sequence shown here is derived from an EMBL/GenBank/DDBJ whole genome shotgun (WGS) entry which is preliminary data.</text>
</comment>
<gene>
    <name evidence="1" type="ORF">SMN809_LOCUS46275</name>
</gene>
<reference evidence="1" key="1">
    <citation type="submission" date="2021-02" db="EMBL/GenBank/DDBJ databases">
        <authorList>
            <person name="Nowell W R."/>
        </authorList>
    </citation>
    <scope>NUCLEOTIDE SEQUENCE</scope>
</reference>
<sequence>MSRDVNWTYARDTLGRTVLNTGVIALRLRSAKVTAMLRNLSECLTLIPGCDQWRHKWGHEQTAFSEYYRDAFIPDVELISVPCNEGLGYSGEAIFGCTGRYIAHVTTAKQTL</sequence>
<dbReference type="EMBL" id="CAJOBI010143584">
    <property type="protein sequence ID" value="CAF4779258.1"/>
    <property type="molecule type" value="Genomic_DNA"/>
</dbReference>